<evidence type="ECO:0000256" key="9">
    <source>
        <dbReference type="SAM" id="SignalP"/>
    </source>
</evidence>
<dbReference type="InterPro" id="IPR050352">
    <property type="entry name" value="ABCG_transporters"/>
</dbReference>
<evidence type="ECO:0000256" key="4">
    <source>
        <dbReference type="ARBA" id="ARBA00022741"/>
    </source>
</evidence>
<dbReference type="Gene3D" id="3.40.50.300">
    <property type="entry name" value="P-loop containing nucleotide triphosphate hydrolases"/>
    <property type="match status" value="2"/>
</dbReference>
<evidence type="ECO:0000256" key="7">
    <source>
        <dbReference type="ARBA" id="ARBA00023136"/>
    </source>
</evidence>
<dbReference type="InterPro" id="IPR003439">
    <property type="entry name" value="ABC_transporter-like_ATP-bd"/>
</dbReference>
<dbReference type="InterPro" id="IPR043926">
    <property type="entry name" value="ABCG_dom"/>
</dbReference>
<feature type="transmembrane region" description="Helical" evidence="8">
    <location>
        <begin position="862"/>
        <end position="888"/>
    </location>
</feature>
<reference evidence="12" key="1">
    <citation type="submission" date="2015-09" db="EMBL/GenBank/DDBJ databases">
        <authorList>
            <consortium name="Pathogen Informatics"/>
        </authorList>
    </citation>
    <scope>NUCLEOTIDE SEQUENCE [LARGE SCALE GENOMIC DNA]</scope>
    <source>
        <strain evidence="12">Lake Konstanz</strain>
    </source>
</reference>
<dbReference type="PANTHER" id="PTHR48041:SF91">
    <property type="entry name" value="ABC TRANSPORTER G FAMILY MEMBER 28"/>
    <property type="match status" value="1"/>
</dbReference>
<dbReference type="GO" id="GO:0016020">
    <property type="term" value="C:membrane"/>
    <property type="evidence" value="ECO:0007669"/>
    <property type="project" value="UniProtKB-SubCell"/>
</dbReference>
<evidence type="ECO:0000256" key="2">
    <source>
        <dbReference type="ARBA" id="ARBA00022448"/>
    </source>
</evidence>
<dbReference type="Pfam" id="PF00005">
    <property type="entry name" value="ABC_tran"/>
    <property type="match status" value="2"/>
</dbReference>
<dbReference type="GO" id="GO:0140359">
    <property type="term" value="F:ABC-type transporter activity"/>
    <property type="evidence" value="ECO:0007669"/>
    <property type="project" value="InterPro"/>
</dbReference>
<keyword evidence="5" id="KW-0067">ATP-binding</keyword>
<accession>A0A0S4IRK2</accession>
<dbReference type="VEuPathDB" id="TriTrypDB:BSAL_69825"/>
<evidence type="ECO:0000313" key="12">
    <source>
        <dbReference type="Proteomes" id="UP000051952"/>
    </source>
</evidence>
<feature type="transmembrane region" description="Helical" evidence="8">
    <location>
        <begin position="749"/>
        <end position="774"/>
    </location>
</feature>
<dbReference type="OrthoDB" id="66620at2759"/>
<feature type="transmembrane region" description="Helical" evidence="8">
    <location>
        <begin position="894"/>
        <end position="912"/>
    </location>
</feature>
<dbReference type="GO" id="GO:0005524">
    <property type="term" value="F:ATP binding"/>
    <property type="evidence" value="ECO:0007669"/>
    <property type="project" value="UniProtKB-KW"/>
</dbReference>
<protein>
    <submittedName>
        <fullName evidence="11">ABC transporter, putative</fullName>
    </submittedName>
</protein>
<keyword evidence="4" id="KW-0547">Nucleotide-binding</keyword>
<evidence type="ECO:0000259" key="10">
    <source>
        <dbReference type="PROSITE" id="PS50893"/>
    </source>
</evidence>
<dbReference type="GO" id="GO:0016887">
    <property type="term" value="F:ATP hydrolysis activity"/>
    <property type="evidence" value="ECO:0007669"/>
    <property type="project" value="InterPro"/>
</dbReference>
<keyword evidence="12" id="KW-1185">Reference proteome</keyword>
<feature type="transmembrane region" description="Helical" evidence="8">
    <location>
        <begin position="706"/>
        <end position="729"/>
    </location>
</feature>
<keyword evidence="2" id="KW-0813">Transport</keyword>
<dbReference type="PANTHER" id="PTHR48041">
    <property type="entry name" value="ABC TRANSPORTER G FAMILY MEMBER 28"/>
    <property type="match status" value="1"/>
</dbReference>
<dbReference type="Pfam" id="PF19055">
    <property type="entry name" value="ABC2_membrane_7"/>
    <property type="match status" value="2"/>
</dbReference>
<feature type="transmembrane region" description="Helical" evidence="8">
    <location>
        <begin position="830"/>
        <end position="855"/>
    </location>
</feature>
<keyword evidence="6 8" id="KW-1133">Transmembrane helix</keyword>
<name>A0A0S4IRK2_BODSA</name>
<dbReference type="Proteomes" id="UP000051952">
    <property type="component" value="Unassembled WGS sequence"/>
</dbReference>
<feature type="chain" id="PRO_5006621561" evidence="9">
    <location>
        <begin position="26"/>
        <end position="985"/>
    </location>
</feature>
<evidence type="ECO:0000256" key="3">
    <source>
        <dbReference type="ARBA" id="ARBA00022692"/>
    </source>
</evidence>
<dbReference type="AlphaFoldDB" id="A0A0S4IRK2"/>
<keyword evidence="3 8" id="KW-0812">Transmembrane</keyword>
<sequence>MSPSLFYISLAVSCACLAILSVGTAESACLVDNTTDGFLLPVVDVPGYGMCPRGYLCPNSNPANVSTYPRICPATTECLALRLDNQFCPPQGTYEPYVCPAGFYCPTGLAALPCPKGYYCPVGTTDPFKCAPISSCPEGTSVTYDYGSLVLIGVLDFFFILAHFYVRRLQALKEARCGPSEEMAEKKALDLDVTEEDHTMTSAWSSLAADDRRKLCLAIENRRSPMQGMTFEFSNLSVTIPAVDNKPEKVVLQSVSGVLRPGQVTAVMGPSGAGKTVFFTALLTKQDPSWKTTGSLRINGEGPEHFERFRHVIGYVPQDDTLHNDITVLDNIWYSSEVRLPRQYTLPERDELRSVAMRGFGVNTLASMTASQLSGSQKKKCSIAVEAACAPAALFLDEPTSALDATAAYDLCKGLTALAQESNMTVVMVIHQPRVEHFERFRHVIGYVPQDDTLHNDITVLDNIWYSSEVRLPRQYTLPERDELRSVAMRGFGVNTLASMTASQLSGSQKKKCSIAVEAACAPAALFLDEPTSALDATAAYDLCKGLTALAQESNMTVVMVIHQPRVEIWNGLDQVLFLAPGGFTVYQGSQKNAVHYFEQNLGFTFGQGNPADIIIDGIAERRDACIEAWDRFLQSDAAAAAAGGSAGASGQSEPHQLRMPSNNTSTMTAMVPAPGCVFPHDDEPATFWRQFVLSHNRSILKQSHYLISVVLDVALCMIAAAIMASAAVQTRYVGILVSPYALISPKHIGYLIAMLGMFYSIAIAATSSVTTLRSFMGERECYWREMATGGHNRVAYYLGTIFAEVYRIFLTALHFTMVAYFMLQPLQSFWQFFLVILLLFVGFDSQASMLSMVIKPSSAPLFVTVAGVFVSLLNGFPTIPILNFFFFIKPSSAPLFVTVAGVFVSLLNGFPTIPILNFGGFTFYLTEALLTQEIGYTNDLYVNVLDQYNTARKVTDYLVAALLIIAYRVIGYVLMRFTNRDKQR</sequence>
<dbReference type="InterPro" id="IPR027417">
    <property type="entry name" value="P-loop_NTPase"/>
</dbReference>
<dbReference type="InterPro" id="IPR003593">
    <property type="entry name" value="AAA+_ATPase"/>
</dbReference>
<proteinExistence type="predicted"/>
<dbReference type="OMA" id="HSNHGDV"/>
<dbReference type="EMBL" id="CYKH01000498">
    <property type="protein sequence ID" value="CUG02458.1"/>
    <property type="molecule type" value="Genomic_DNA"/>
</dbReference>
<dbReference type="SUPFAM" id="SSF52540">
    <property type="entry name" value="P-loop containing nucleoside triphosphate hydrolases"/>
    <property type="match status" value="2"/>
</dbReference>
<comment type="subcellular location">
    <subcellularLocation>
        <location evidence="1">Membrane</location>
        <topology evidence="1">Multi-pass membrane protein</topology>
    </subcellularLocation>
</comment>
<evidence type="ECO:0000256" key="8">
    <source>
        <dbReference type="SAM" id="Phobius"/>
    </source>
</evidence>
<dbReference type="SMART" id="SM00382">
    <property type="entry name" value="AAA"/>
    <property type="match status" value="1"/>
</dbReference>
<feature type="signal peptide" evidence="9">
    <location>
        <begin position="1"/>
        <end position="25"/>
    </location>
</feature>
<organism evidence="11 12">
    <name type="scientific">Bodo saltans</name>
    <name type="common">Flagellated protozoan</name>
    <dbReference type="NCBI Taxonomy" id="75058"/>
    <lineage>
        <taxon>Eukaryota</taxon>
        <taxon>Discoba</taxon>
        <taxon>Euglenozoa</taxon>
        <taxon>Kinetoplastea</taxon>
        <taxon>Metakinetoplastina</taxon>
        <taxon>Eubodonida</taxon>
        <taxon>Bodonidae</taxon>
        <taxon>Bodo</taxon>
    </lineage>
</organism>
<evidence type="ECO:0000256" key="6">
    <source>
        <dbReference type="ARBA" id="ARBA00022989"/>
    </source>
</evidence>
<feature type="domain" description="ABC transporter" evidence="10">
    <location>
        <begin position="231"/>
        <end position="470"/>
    </location>
</feature>
<evidence type="ECO:0000313" key="11">
    <source>
        <dbReference type="EMBL" id="CUG02458.1"/>
    </source>
</evidence>
<keyword evidence="9" id="KW-0732">Signal</keyword>
<keyword evidence="7 8" id="KW-0472">Membrane</keyword>
<dbReference type="PROSITE" id="PS50893">
    <property type="entry name" value="ABC_TRANSPORTER_2"/>
    <property type="match status" value="1"/>
</dbReference>
<feature type="transmembrane region" description="Helical" evidence="8">
    <location>
        <begin position="958"/>
        <end position="976"/>
    </location>
</feature>
<gene>
    <name evidence="11" type="ORF">BSAL_69825</name>
</gene>
<feature type="transmembrane region" description="Helical" evidence="8">
    <location>
        <begin position="795"/>
        <end position="824"/>
    </location>
</feature>
<evidence type="ECO:0000256" key="1">
    <source>
        <dbReference type="ARBA" id="ARBA00004141"/>
    </source>
</evidence>
<evidence type="ECO:0000256" key="5">
    <source>
        <dbReference type="ARBA" id="ARBA00022840"/>
    </source>
</evidence>